<feature type="compositionally biased region" description="Basic residues" evidence="2">
    <location>
        <begin position="1306"/>
        <end position="1319"/>
    </location>
</feature>
<feature type="region of interest" description="Disordered" evidence="2">
    <location>
        <begin position="960"/>
        <end position="1009"/>
    </location>
</feature>
<proteinExistence type="predicted"/>
<feature type="region of interest" description="Disordered" evidence="2">
    <location>
        <begin position="884"/>
        <end position="926"/>
    </location>
</feature>
<feature type="region of interest" description="Disordered" evidence="2">
    <location>
        <begin position="1434"/>
        <end position="1485"/>
    </location>
</feature>
<feature type="region of interest" description="Disordered" evidence="2">
    <location>
        <begin position="391"/>
        <end position="422"/>
    </location>
</feature>
<comment type="caution">
    <text evidence="4">The sequence shown here is derived from an EMBL/GenBank/DDBJ whole genome shotgun (WGS) entry which is preliminary data.</text>
</comment>
<dbReference type="EMBL" id="PPHD01000039">
    <property type="protein sequence ID" value="POI36115.1"/>
    <property type="molecule type" value="Genomic_DNA"/>
</dbReference>
<feature type="compositionally biased region" description="Polar residues" evidence="2">
    <location>
        <begin position="147"/>
        <end position="158"/>
    </location>
</feature>
<feature type="region of interest" description="Disordered" evidence="2">
    <location>
        <begin position="1284"/>
        <end position="1365"/>
    </location>
</feature>
<evidence type="ECO:0000313" key="4">
    <source>
        <dbReference type="EMBL" id="POI36115.1"/>
    </source>
</evidence>
<feature type="compositionally biased region" description="Polar residues" evidence="2">
    <location>
        <begin position="960"/>
        <end position="975"/>
    </location>
</feature>
<evidence type="ECO:0000256" key="1">
    <source>
        <dbReference type="SAM" id="Coils"/>
    </source>
</evidence>
<feature type="domain" description="C2H2-type" evidence="3">
    <location>
        <begin position="1798"/>
        <end position="1821"/>
    </location>
</feature>
<dbReference type="InterPro" id="IPR013087">
    <property type="entry name" value="Znf_C2H2_type"/>
</dbReference>
<feature type="region of interest" description="Disordered" evidence="2">
    <location>
        <begin position="291"/>
        <end position="349"/>
    </location>
</feature>
<dbReference type="GO" id="GO:0008286">
    <property type="term" value="P:insulin receptor signaling pathway"/>
    <property type="evidence" value="ECO:0007669"/>
    <property type="project" value="TreeGrafter"/>
</dbReference>
<dbReference type="PANTHER" id="PTHR14435:SF2">
    <property type="entry name" value="ZINC FINGER PROTEIN 106"/>
    <property type="match status" value="1"/>
</dbReference>
<feature type="region of interest" description="Disordered" evidence="2">
    <location>
        <begin position="94"/>
        <end position="114"/>
    </location>
</feature>
<feature type="compositionally biased region" description="Basic and acidic residues" evidence="2">
    <location>
        <begin position="596"/>
        <end position="605"/>
    </location>
</feature>
<dbReference type="GO" id="GO:0016020">
    <property type="term" value="C:membrane"/>
    <property type="evidence" value="ECO:0007669"/>
    <property type="project" value="TreeGrafter"/>
</dbReference>
<evidence type="ECO:0000256" key="2">
    <source>
        <dbReference type="SAM" id="MobiDB-lite"/>
    </source>
</evidence>
<feature type="compositionally biased region" description="Basic and acidic residues" evidence="2">
    <location>
        <begin position="291"/>
        <end position="300"/>
    </location>
</feature>
<dbReference type="SMART" id="SM00355">
    <property type="entry name" value="ZnF_C2H2"/>
    <property type="match status" value="3"/>
</dbReference>
<name>A0A2P4TID0_BAMTH</name>
<keyword evidence="5" id="KW-1185">Reference proteome</keyword>
<evidence type="ECO:0000313" key="5">
    <source>
        <dbReference type="Proteomes" id="UP000237246"/>
    </source>
</evidence>
<dbReference type="InterPro" id="IPR036236">
    <property type="entry name" value="Znf_C2H2_sf"/>
</dbReference>
<feature type="compositionally biased region" description="Low complexity" evidence="2">
    <location>
        <begin position="318"/>
        <end position="327"/>
    </location>
</feature>
<dbReference type="InterPro" id="IPR015943">
    <property type="entry name" value="WD40/YVTN_repeat-like_dom_sf"/>
</dbReference>
<dbReference type="SUPFAM" id="SSF50978">
    <property type="entry name" value="WD40 repeat-like"/>
    <property type="match status" value="1"/>
</dbReference>
<feature type="compositionally biased region" description="Basic and acidic residues" evidence="2">
    <location>
        <begin position="99"/>
        <end position="114"/>
    </location>
</feature>
<feature type="compositionally biased region" description="Polar residues" evidence="2">
    <location>
        <begin position="338"/>
        <end position="349"/>
    </location>
</feature>
<dbReference type="PROSITE" id="PS00028">
    <property type="entry name" value="ZINC_FINGER_C2H2_1"/>
    <property type="match status" value="1"/>
</dbReference>
<organism evidence="4 5">
    <name type="scientific">Bambusicola thoracicus</name>
    <name type="common">Chinese bamboo-partridge</name>
    <name type="synonym">Perdix thoracica</name>
    <dbReference type="NCBI Taxonomy" id="9083"/>
    <lineage>
        <taxon>Eukaryota</taxon>
        <taxon>Metazoa</taxon>
        <taxon>Chordata</taxon>
        <taxon>Craniata</taxon>
        <taxon>Vertebrata</taxon>
        <taxon>Euteleostomi</taxon>
        <taxon>Archelosauria</taxon>
        <taxon>Archosauria</taxon>
        <taxon>Dinosauria</taxon>
        <taxon>Saurischia</taxon>
        <taxon>Theropoda</taxon>
        <taxon>Coelurosauria</taxon>
        <taxon>Aves</taxon>
        <taxon>Neognathae</taxon>
        <taxon>Galloanserae</taxon>
        <taxon>Galliformes</taxon>
        <taxon>Phasianidae</taxon>
        <taxon>Perdicinae</taxon>
        <taxon>Bambusicola</taxon>
    </lineage>
</organism>
<reference evidence="4 5" key="1">
    <citation type="submission" date="2018-01" db="EMBL/GenBank/DDBJ databases">
        <title>Comparison of the Chinese Bamboo Partridge and Red Junglefowl genome sequences highlights the importance of demography in genome evolution.</title>
        <authorList>
            <person name="Tiley G.P."/>
            <person name="Kimball R.T."/>
            <person name="Braun E.L."/>
            <person name="Burleigh J.G."/>
        </authorList>
    </citation>
    <scope>NUCLEOTIDE SEQUENCE [LARGE SCALE GENOMIC DNA]</scope>
    <source>
        <strain evidence="4">RTK389</strain>
        <tissue evidence="4">Blood</tissue>
    </source>
</reference>
<evidence type="ECO:0000259" key="3">
    <source>
        <dbReference type="PROSITE" id="PS00028"/>
    </source>
</evidence>
<feature type="region of interest" description="Disordered" evidence="2">
    <location>
        <begin position="485"/>
        <end position="548"/>
    </location>
</feature>
<feature type="compositionally biased region" description="Basic residues" evidence="2">
    <location>
        <begin position="998"/>
        <end position="1008"/>
    </location>
</feature>
<dbReference type="GO" id="GO:0005829">
    <property type="term" value="C:cytosol"/>
    <property type="evidence" value="ECO:0007669"/>
    <property type="project" value="TreeGrafter"/>
</dbReference>
<feature type="region of interest" description="Disordered" evidence="2">
    <location>
        <begin position="1392"/>
        <end position="1417"/>
    </location>
</feature>
<feature type="compositionally biased region" description="Low complexity" evidence="2">
    <location>
        <begin position="885"/>
        <end position="894"/>
    </location>
</feature>
<dbReference type="GO" id="GO:0017124">
    <property type="term" value="F:SH3 domain binding"/>
    <property type="evidence" value="ECO:0007669"/>
    <property type="project" value="TreeGrafter"/>
</dbReference>
<keyword evidence="1" id="KW-0175">Coiled coil</keyword>
<feature type="region of interest" description="Disordered" evidence="2">
    <location>
        <begin position="595"/>
        <end position="635"/>
    </location>
</feature>
<gene>
    <name evidence="4" type="ORF">CIB84_000133</name>
</gene>
<protein>
    <recommendedName>
        <fullName evidence="3">C2H2-type domain-containing protein</fullName>
    </recommendedName>
</protein>
<dbReference type="OrthoDB" id="10002522at2759"/>
<dbReference type="InterPro" id="IPR001680">
    <property type="entry name" value="WD40_rpt"/>
</dbReference>
<sequence>MEEHMRSMLHHRELENLKGRDSNHECQVCRVTLVGLSAYAKHISSQLHKDNVDAHEKAEEKEEAEEEYLDKELIQLIKQRKERNRQVEQCCTNQETECDDRRSQRRREERATYKEREAYDQSSWHHHNVSQRDWKWERDDYINSRQGKFSHSQRNLNISRHPAGPRGRSGWHQNVSGSSSSWHNYGNSGIGWHPNGRGGGGISNWHHSARGRNSTWHAEGTGNFSSWNCKSYGGNWKSNSHGANSWNFGSSGDAYLFEPAKYNKERYMWQWQEKDMTDVLPYRDRNNRSDSFDFTSDKLPSEGALDFSTSKQPESKPPRSSGKSGSPSRDKIYRWTPYPSQKSTEQQSWFEDVSKATEKMDFIYLPLTESPVKGKTCEATASLPKLKKWEASPPSNITLDYPDSSDEKPDEDDGRSRRMPLLKSPLLNITDIKLSSQKQDTRNLLKNVKSLLSSPSSKEQNCLKALNLEANSMLPYSSELHGASAGNLQGNNKDTLSSNLGEPVNNLSEAEQKPKDVQSNHSLQNASLNSCKNTGDQNMEETGNASPKNKFRLHSLEDVSDDELTGTEKVEIRVEKLSPSVSSCLPSGVSQSKLAASEKDVDEKPSASSIASADLKDSMCQMESTVSPSNSQDHLHVGLKTSSQEGEVNDEHVKSGGRFEVEGFENHSDHELQKGGSQSLGLLPDLSKLGLPASLQRDLTRHISLKSKVGIHLPEPNLNNARRIRNVSGHRRSETEKESGLKPTLRQILSASRRNVNWDQVIQQVSKKKQELGKGLPRFGIEMVPLIQNDQESLELGEEADLSTLEGFQWEGISLAVPGSARKRSFSESSVIADRHPSAYSFFSEKPKAKECEERQIVAARHLHDITSGYTASVDIEADLKQETSSLSLSPSISERTETTGRKHSLQAASELTGLTKAEQDSLDKRTPLLEKQNVLEISEENPLTSSDVLLAVSNNIDAATDSSYTSGTEQNDSQGIGKKRRATAEGSSPEIPSLERKNKRRKIKGKKERSQVDQLLAISLREEELSKSLHSVDNSLLQARAALQAAYVEVQRFLVLKQQITMEMSTLRSQRIQILQGLQETYEPSELSEQLPSSVSSERRSSKSQVSADLLPAGSFLPLLDTLSPVPPLGTSVHVNTSTPFHSGITFTTPPDSVQIKREPVSLEASEENVNTVLQSSLCASRREVVAQKDEEIIQKTSVYPVISATISLSELTACFQHTNQEVHKPAVDRGKAGLSENPSPSLSTFSKREANGTVTESFLLDRCSTLLPNHSVLLEMPMDKTPKLSAEPSEQQAANTLVPAEKGNRRRRKLRKKKTLRAAHVPENSDTEQDIIDCKPTRKVKSGKVPKGEKVTTSAPQKQGDGVAIQAARNKDENDSDASLELVEVATPQCEVVDIGSSESGDEKPDSPSKRESCSAVDQAVLEASCSGYDEVSSTSEIGTSYRDDMKRSVAETQASISSLRGSKNSSEVSSEPGEDEEPTEGSFEGHLAAVNAIQIFGNLLYTCSADKTVCAYNLVSRKCVAVFKGHTSKVNCLLVTQTNGKNAALYTGSSDHTINCYNIKVLQLCFDEHVLLYYAMFLCNNYFYCQTKECMEQFKLEDRVLCLHSRWRILYAGLANGSVVTFSIKVVNDLVFSGSSDQSVHAHNIHTGELVRIYKGHNHAVTVVNILGKVMVTACLDKFVRVYELQSHDRLQVYGGHSDMIMCMTIHKSMVTSLFSLISNTKLYFPQAFRQFYFLSDSEMNLFSSYGRGVHKCQPKNQAVTAPLCLCNITAWIYTGCYDGSVRAVRLNLMQNYRCWWHGCSLIFGVVDHLKQHLLTDHTNPNFQTLKCRWKNCDAFFTSRKGSKQDAVGHIEKHAEDDSRVDS</sequence>
<dbReference type="Pfam" id="PF00400">
    <property type="entry name" value="WD40"/>
    <property type="match status" value="3"/>
</dbReference>
<dbReference type="SUPFAM" id="SSF57667">
    <property type="entry name" value="beta-beta-alpha zinc fingers"/>
    <property type="match status" value="1"/>
</dbReference>
<dbReference type="Gene3D" id="2.130.10.10">
    <property type="entry name" value="YVTN repeat-like/Quinoprotein amine dehydrogenase"/>
    <property type="match status" value="1"/>
</dbReference>
<dbReference type="InterPro" id="IPR036322">
    <property type="entry name" value="WD40_repeat_dom_sf"/>
</dbReference>
<feature type="region of interest" description="Disordered" evidence="2">
    <location>
        <begin position="147"/>
        <end position="176"/>
    </location>
</feature>
<dbReference type="InterPro" id="IPR042622">
    <property type="entry name" value="Znf106"/>
</dbReference>
<feature type="compositionally biased region" description="Polar residues" evidence="2">
    <location>
        <begin position="486"/>
        <end position="509"/>
    </location>
</feature>
<feature type="coiled-coil region" evidence="1">
    <location>
        <begin position="47"/>
        <end position="74"/>
    </location>
</feature>
<dbReference type="SMART" id="SM00320">
    <property type="entry name" value="WD40"/>
    <property type="match status" value="4"/>
</dbReference>
<dbReference type="PANTHER" id="PTHR14435">
    <property type="entry name" value="ZINC FINGER PROTEIN 106"/>
    <property type="match status" value="1"/>
</dbReference>
<feature type="compositionally biased region" description="Polar residues" evidence="2">
    <location>
        <begin position="621"/>
        <end position="632"/>
    </location>
</feature>
<feature type="compositionally biased region" description="Basic and acidic residues" evidence="2">
    <location>
        <begin position="1403"/>
        <end position="1415"/>
    </location>
</feature>
<feature type="compositionally biased region" description="Polar residues" evidence="2">
    <location>
        <begin position="1453"/>
        <end position="1472"/>
    </location>
</feature>
<feature type="compositionally biased region" description="Polar residues" evidence="2">
    <location>
        <begin position="519"/>
        <end position="547"/>
    </location>
</feature>
<dbReference type="Proteomes" id="UP000237246">
    <property type="component" value="Unassembled WGS sequence"/>
</dbReference>
<dbReference type="GO" id="GO:0003723">
    <property type="term" value="F:RNA binding"/>
    <property type="evidence" value="ECO:0007669"/>
    <property type="project" value="InterPro"/>
</dbReference>
<accession>A0A2P4TID0</accession>